<dbReference type="PANTHER" id="PTHR21596:SF65">
    <property type="entry name" value="PROTEIN INVOLVED IN DE NOVO 2-RELATED"/>
    <property type="match status" value="1"/>
</dbReference>
<feature type="region of interest" description="Disordered" evidence="4">
    <location>
        <begin position="330"/>
        <end position="370"/>
    </location>
</feature>
<feature type="domain" description="Factor of DNA methylation 1-5/IDN2" evidence="6">
    <location>
        <begin position="998"/>
        <end position="1128"/>
    </location>
</feature>
<dbReference type="InterPro" id="IPR005379">
    <property type="entry name" value="FDM1-5/IDN2_XH"/>
</dbReference>
<feature type="domain" description="Zinc finger-XS" evidence="7">
    <location>
        <begin position="271"/>
        <end position="313"/>
    </location>
</feature>
<organism evidence="8 9">
    <name type="scientific">Vicia faba</name>
    <name type="common">Broad bean</name>
    <name type="synonym">Faba vulgaris</name>
    <dbReference type="NCBI Taxonomy" id="3906"/>
    <lineage>
        <taxon>Eukaryota</taxon>
        <taxon>Viridiplantae</taxon>
        <taxon>Streptophyta</taxon>
        <taxon>Embryophyta</taxon>
        <taxon>Tracheophyta</taxon>
        <taxon>Spermatophyta</taxon>
        <taxon>Magnoliopsida</taxon>
        <taxon>eudicotyledons</taxon>
        <taxon>Gunneridae</taxon>
        <taxon>Pentapetalae</taxon>
        <taxon>rosids</taxon>
        <taxon>fabids</taxon>
        <taxon>Fabales</taxon>
        <taxon>Fabaceae</taxon>
        <taxon>Papilionoideae</taxon>
        <taxon>50 kb inversion clade</taxon>
        <taxon>NPAAA clade</taxon>
        <taxon>Hologalegina</taxon>
        <taxon>IRL clade</taxon>
        <taxon>Fabeae</taxon>
        <taxon>Vicia</taxon>
    </lineage>
</organism>
<feature type="domain" description="Zinc finger-XS" evidence="7">
    <location>
        <begin position="402"/>
        <end position="446"/>
    </location>
</feature>
<evidence type="ECO:0000256" key="2">
    <source>
        <dbReference type="ARBA" id="ARBA00023158"/>
    </source>
</evidence>
<keyword evidence="1 3" id="KW-0175">Coiled coil</keyword>
<evidence type="ECO:0000313" key="9">
    <source>
        <dbReference type="Proteomes" id="UP001157006"/>
    </source>
</evidence>
<dbReference type="Proteomes" id="UP001157006">
    <property type="component" value="Chromosome 1L"/>
</dbReference>
<dbReference type="EMBL" id="OX451736">
    <property type="protein sequence ID" value="CAI8586166.1"/>
    <property type="molecule type" value="Genomic_DNA"/>
</dbReference>
<feature type="compositionally biased region" description="Polar residues" evidence="4">
    <location>
        <begin position="360"/>
        <end position="370"/>
    </location>
</feature>
<evidence type="ECO:0000313" key="8">
    <source>
        <dbReference type="EMBL" id="CAI8586166.1"/>
    </source>
</evidence>
<keyword evidence="2" id="KW-0943">RNA-mediated gene silencing</keyword>
<reference evidence="8 9" key="1">
    <citation type="submission" date="2023-01" db="EMBL/GenBank/DDBJ databases">
        <authorList>
            <person name="Kreplak J."/>
        </authorList>
    </citation>
    <scope>NUCLEOTIDE SEQUENCE [LARGE SCALE GENOMIC DNA]</scope>
</reference>
<evidence type="ECO:0000256" key="4">
    <source>
        <dbReference type="SAM" id="MobiDB-lite"/>
    </source>
</evidence>
<feature type="coiled-coil region" evidence="3">
    <location>
        <begin position="814"/>
        <end position="928"/>
    </location>
</feature>
<evidence type="ECO:0000259" key="6">
    <source>
        <dbReference type="Pfam" id="PF03469"/>
    </source>
</evidence>
<dbReference type="Pfam" id="PF03469">
    <property type="entry name" value="XH"/>
    <property type="match status" value="1"/>
</dbReference>
<dbReference type="InterPro" id="IPR005381">
    <property type="entry name" value="Znf-XS_domain"/>
</dbReference>
<evidence type="ECO:0000259" key="7">
    <source>
        <dbReference type="Pfam" id="PF03470"/>
    </source>
</evidence>
<dbReference type="InterPro" id="IPR045177">
    <property type="entry name" value="FDM1-5/IDN2"/>
</dbReference>
<evidence type="ECO:0008006" key="10">
    <source>
        <dbReference type="Google" id="ProtNLM"/>
    </source>
</evidence>
<accession>A0AAV0YJH4</accession>
<feature type="compositionally biased region" description="Polar residues" evidence="4">
    <location>
        <begin position="471"/>
        <end position="480"/>
    </location>
</feature>
<name>A0AAV0YJH4_VICFA</name>
<dbReference type="Pfam" id="PF03468">
    <property type="entry name" value="XS"/>
    <property type="match status" value="1"/>
</dbReference>
<feature type="region of interest" description="Disordered" evidence="4">
    <location>
        <begin position="460"/>
        <end position="485"/>
    </location>
</feature>
<dbReference type="CDD" id="cd12266">
    <property type="entry name" value="RRM_like_XS"/>
    <property type="match status" value="1"/>
</dbReference>
<dbReference type="InterPro" id="IPR005380">
    <property type="entry name" value="XS_domain"/>
</dbReference>
<dbReference type="Pfam" id="PF03470">
    <property type="entry name" value="zf-XS"/>
    <property type="match status" value="5"/>
</dbReference>
<dbReference type="AlphaFoldDB" id="A0AAV0YJH4"/>
<dbReference type="PANTHER" id="PTHR21596">
    <property type="entry name" value="RIBONUCLEASE P SUBUNIT P38"/>
    <property type="match status" value="1"/>
</dbReference>
<keyword evidence="9" id="KW-1185">Reference proteome</keyword>
<feature type="domain" description="XS" evidence="5">
    <location>
        <begin position="610"/>
        <end position="721"/>
    </location>
</feature>
<protein>
    <recommendedName>
        <fullName evidence="10">XH/XS domain-containing protein</fullName>
    </recommendedName>
</protein>
<feature type="compositionally biased region" description="Low complexity" evidence="4">
    <location>
        <begin position="460"/>
        <end position="470"/>
    </location>
</feature>
<proteinExistence type="predicted"/>
<feature type="domain" description="Zinc finger-XS" evidence="7">
    <location>
        <begin position="520"/>
        <end position="562"/>
    </location>
</feature>
<dbReference type="InterPro" id="IPR038588">
    <property type="entry name" value="XS_domain_sf"/>
</dbReference>
<feature type="coiled-coil region" evidence="3">
    <location>
        <begin position="961"/>
        <end position="988"/>
    </location>
</feature>
<evidence type="ECO:0000256" key="1">
    <source>
        <dbReference type="ARBA" id="ARBA00023054"/>
    </source>
</evidence>
<sequence>MAHCSIKDTGVTVSHLSWWYVVSSYEELRTGKQKVKTSAETFSCPYCPEKKQDYKYNELLNHATGIGRSSSDKRSDKEKGCHLALVKYLEQDLMSKDSTSKPIDQGSNTISPGQTVMSHCSIKDTDISWWYVDTAYEELKNGTRNVKASDDTFVCPYCPQRKQDYAYRELLEHAFMVGRSSSEKRSARERANHLALLKYLEKDITSMPGPSKLVDKGTKSISQGQTVAPQCSNKVTVSSESQISRLYVDKFYKELKKGSLKVRISDETFICPYCPKMKRPDYVYRELLEHASGVGQSSSQKRSIKEKATHLALTKYLKNDIIVNVAAPSKPVNEGDSPGTAVPSWEAQSVVSSREENVTPRCSDQNSDKSASQINAWQIKKAYEQLKKGSQNVKTSNSTFICPYCPNRKRKRDYVYREIIEHASGVGWSISQSRSGIEKANHLALVKYLKRDLINFGGSSESTAEGTTTSNRGETLSGHASENDTNKRASQINALFVNKSYEELKRGRYKVKTSEDTFSCPYCPKRKCDYRYSELLNHALGVGQSDSQKRSVLEKANHLALVKYLEKDLMTMNVEHPTNPTKPVNLEKNLVNVGQHPTKPANEGILVDSEKHFVWPWTGIVVNIPTKMREDGRCFGESGSKLRDEYRLKGFNPRRVRPLWNSWGHTGAAVVEFNKSWLGLYNAMAFERAYELDRHGKKDWLSYTEQKSGLYAWVAQADDYQMNNTIGEQLRKMDVKTIPEIMEHDARMFNKLVSSMTNILQVKKNKIKEMEVVCNEITLRMDVVMDEIDRLSQSHCQEMKKIQSSASQHFQSILNGHERLKLQLESQKRELELRRIELEKREANNESERKKLEDEINETSTKNRFLQMAALEQQKAGENVLKLAADQKRQKEQLHAKILQLEKQLNVKQKLELEIQQLKGKLNVMKHMENDGDFDVLNMMDALHIDLREKEQSLRDMDALNQTLIVKERKSNDELQEARKELINTIKEIPSRSDIGVKRMGELDYRPFLEAMEKKFNADDAEDRASELCSLWEEYLKDPDWHPFKISIIQGKHQEVIDDEDEKLKELKNEMGEEVYGAVAAALKEINEYNPSGRYITSELWNYAEGKRATLREGVQVLLKQWKLNRQKMGMM</sequence>
<dbReference type="GO" id="GO:0080188">
    <property type="term" value="P:gene silencing by siRNA-directed DNA methylation"/>
    <property type="evidence" value="ECO:0007669"/>
    <property type="project" value="InterPro"/>
</dbReference>
<evidence type="ECO:0000259" key="5">
    <source>
        <dbReference type="Pfam" id="PF03468"/>
    </source>
</evidence>
<feature type="domain" description="Zinc finger-XS" evidence="7">
    <location>
        <begin position="44"/>
        <end position="86"/>
    </location>
</feature>
<evidence type="ECO:0000256" key="3">
    <source>
        <dbReference type="SAM" id="Coils"/>
    </source>
</evidence>
<dbReference type="Gene3D" id="3.30.70.2890">
    <property type="entry name" value="XS domain"/>
    <property type="match status" value="1"/>
</dbReference>
<feature type="domain" description="Zinc finger-XS" evidence="7">
    <location>
        <begin position="155"/>
        <end position="196"/>
    </location>
</feature>
<gene>
    <name evidence="8" type="ORF">VFH_I241320</name>
</gene>